<evidence type="ECO:0000313" key="1">
    <source>
        <dbReference type="EMBL" id="KKL88402.1"/>
    </source>
</evidence>
<gene>
    <name evidence="1" type="ORF">LCGC14_1925080</name>
</gene>
<name>A0A0F9IMH3_9ZZZZ</name>
<feature type="non-terminal residue" evidence="1">
    <location>
        <position position="67"/>
    </location>
</feature>
<protein>
    <submittedName>
        <fullName evidence="1">Uncharacterized protein</fullName>
    </submittedName>
</protein>
<dbReference type="AlphaFoldDB" id="A0A0F9IMH3"/>
<comment type="caution">
    <text evidence="1">The sequence shown here is derived from an EMBL/GenBank/DDBJ whole genome shotgun (WGS) entry which is preliminary data.</text>
</comment>
<dbReference type="EMBL" id="LAZR01020575">
    <property type="protein sequence ID" value="KKL88402.1"/>
    <property type="molecule type" value="Genomic_DNA"/>
</dbReference>
<organism evidence="1">
    <name type="scientific">marine sediment metagenome</name>
    <dbReference type="NCBI Taxonomy" id="412755"/>
    <lineage>
        <taxon>unclassified sequences</taxon>
        <taxon>metagenomes</taxon>
        <taxon>ecological metagenomes</taxon>
    </lineage>
</organism>
<proteinExistence type="predicted"/>
<accession>A0A0F9IMH3</accession>
<sequence length="67" mass="7355">MKEHARLGLEQGIPKAVVQKNGDVGAIACLFSDHPKAGEWAKRAVEAVDVVLESKEYMPAGSQDEWY</sequence>
<reference evidence="1" key="1">
    <citation type="journal article" date="2015" name="Nature">
        <title>Complex archaea that bridge the gap between prokaryotes and eukaryotes.</title>
        <authorList>
            <person name="Spang A."/>
            <person name="Saw J.H."/>
            <person name="Jorgensen S.L."/>
            <person name="Zaremba-Niedzwiedzka K."/>
            <person name="Martijn J."/>
            <person name="Lind A.E."/>
            <person name="van Eijk R."/>
            <person name="Schleper C."/>
            <person name="Guy L."/>
            <person name="Ettema T.J."/>
        </authorList>
    </citation>
    <scope>NUCLEOTIDE SEQUENCE</scope>
</reference>